<organism evidence="2 3">
    <name type="scientific">Tetrahymena thermophila (strain SB210)</name>
    <dbReference type="NCBI Taxonomy" id="312017"/>
    <lineage>
        <taxon>Eukaryota</taxon>
        <taxon>Sar</taxon>
        <taxon>Alveolata</taxon>
        <taxon>Ciliophora</taxon>
        <taxon>Intramacronucleata</taxon>
        <taxon>Oligohymenophorea</taxon>
        <taxon>Hymenostomatida</taxon>
        <taxon>Tetrahymenina</taxon>
        <taxon>Tetrahymenidae</taxon>
        <taxon>Tetrahymena</taxon>
    </lineage>
</organism>
<proteinExistence type="predicted"/>
<keyword evidence="3" id="KW-1185">Reference proteome</keyword>
<dbReference type="SUPFAM" id="SSF56112">
    <property type="entry name" value="Protein kinase-like (PK-like)"/>
    <property type="match status" value="1"/>
</dbReference>
<feature type="domain" description="Protein kinase" evidence="1">
    <location>
        <begin position="62"/>
        <end position="360"/>
    </location>
</feature>
<dbReference type="Proteomes" id="UP000009168">
    <property type="component" value="Unassembled WGS sequence"/>
</dbReference>
<dbReference type="RefSeq" id="XP_001007372.2">
    <property type="nucleotide sequence ID" value="XM_001007372.2"/>
</dbReference>
<name>Q22PI2_TETTS</name>
<dbReference type="InterPro" id="IPR008271">
    <property type="entry name" value="Ser/Thr_kinase_AS"/>
</dbReference>
<dbReference type="OrthoDB" id="378344at2759"/>
<accession>Q22PI2</accession>
<sequence length="1306" mass="156563">MFQIYQPLKIDYTCKNSDLLEDSLINDLETSKVQTESQQLDSKPEQDQEIKKENSIFQVNFFQNDEEAQNTILKKVFKKKRRARFNDKINKLNQNEENNQQQQFELCRLLQNKNTIVELIYKSELKSFVIVKKNLLDSENFDSEYKILQMLKDKKITLDIISKIDENRQFQQIAGKTNLYALKEKTKCSHLFELYFFVLNNKLNQMHELGIAHSDIKPLNIVVSYENEPFFIDFGGAVLLENYQDYLTSFSYNYNLNTYIQKDPNSDGYIIKEFNSPEEAKLCDKTQLAITFLFLFCNDSQLKNFFYEKKWNDIFLILYEKSQQNSRKLVLYLISSILNKADSNIKIFGDENSVKNSPFFLNLAIIREELTYSNDVVYNEETNSYSVYKIDQQSIRLLYLLDQSNCVIEMNSEQMIIKPVIGLKEYEHIYNKYKLLQLYHEKICQNFYFELGSYNLHNMCEYLKVKEKGVISINIKNIEILKNLLPSIEYATNKSSLLEFNFLCEDDALIDFLEILEKDLKYLQVQSICLINQIEFKTKINSENKSDSIVKFEMSFFQLQNNLEQQFIELLNKFQTRTIDFYFYHEKYAKQEIGNFEVNYQYPNLQKHLYMMFKMINLNTNSPINLKFKIFYEFSQELILKQQQLKQIKEDYINKNQNASCCRQKIKDIYQKLCKIDQNQNDLNGDENVCSQDYQLLFDVKNSLCSEMEEDILIILNYLAYYVQNNCKIIIKFSNFLFMNLKIWQYLVQIIENNLIEVVIINCQFDEKAISYLREIQKINNQIQFLFSHANDQNYLLEPELSNQESSKKVEFDLSISVLGSEQEMQKGLLISDKQISNIENKMQDEMKLNIKEEQIQINGEKDNASRLNLQLNETDLQNMQFMLGKHQDYRGQILDEYKFLDIGEQNIIKIDMKNKHEYINKEYEKIDLIISSIQNKMHFQKLVISYGKSAFTYEDEDRNDEDDDDIVYSFPHLKIQYYHDNNLHNILDKFYDLYLCIMNYYQQFMLIESYSCFKQVITQFKDYDSYQIEQSLFSCFQTDTTLKERDDIFQYYIDQEQSSEVLIDLKYKINILDSKQIQNDSDTTDFQQELLLYSKKNSKFQLQKQRFYSEKQKNHYNRNQFDQDFVLIMKYKQQQNQQETVSHQYKIVLSFDMDQFDQNCLYQWCYYNDYENNKIDIEPEIRLIGQNNALENSQLYQILDDDQFMKNKLQKINIQSTDFEDPQKQQFCLFNQQNEVVRLQDVFLNTVSSLFTDKKEKISKQFDEELKDDIELMMQKVQQLLYLPIFKYDQVQSVLQQYTQEKKTE</sequence>
<dbReference type="PROSITE" id="PS00108">
    <property type="entry name" value="PROTEIN_KINASE_ST"/>
    <property type="match status" value="1"/>
</dbReference>
<dbReference type="GO" id="GO:0004672">
    <property type="term" value="F:protein kinase activity"/>
    <property type="evidence" value="ECO:0007669"/>
    <property type="project" value="InterPro"/>
</dbReference>
<dbReference type="KEGG" id="tet:TTHERM_00361620"/>
<dbReference type="GeneID" id="7832751"/>
<dbReference type="GO" id="GO:0005524">
    <property type="term" value="F:ATP binding"/>
    <property type="evidence" value="ECO:0007669"/>
    <property type="project" value="InterPro"/>
</dbReference>
<dbReference type="HOGENOM" id="CLU_284221_0_0_1"/>
<dbReference type="InParanoid" id="Q22PI2"/>
<evidence type="ECO:0000313" key="3">
    <source>
        <dbReference type="Proteomes" id="UP000009168"/>
    </source>
</evidence>
<protein>
    <recommendedName>
        <fullName evidence="1">Protein kinase domain-containing protein</fullName>
    </recommendedName>
</protein>
<dbReference type="EMBL" id="GG662855">
    <property type="protein sequence ID" value="EAR87127.2"/>
    <property type="molecule type" value="Genomic_DNA"/>
</dbReference>
<dbReference type="PROSITE" id="PS50011">
    <property type="entry name" value="PROTEIN_KINASE_DOM"/>
    <property type="match status" value="1"/>
</dbReference>
<evidence type="ECO:0000313" key="2">
    <source>
        <dbReference type="EMBL" id="EAR87127.2"/>
    </source>
</evidence>
<dbReference type="InterPro" id="IPR011009">
    <property type="entry name" value="Kinase-like_dom_sf"/>
</dbReference>
<dbReference type="InterPro" id="IPR000719">
    <property type="entry name" value="Prot_kinase_dom"/>
</dbReference>
<gene>
    <name evidence="2" type="ORF">TTHERM_00361620</name>
</gene>
<dbReference type="Gene3D" id="1.10.510.10">
    <property type="entry name" value="Transferase(Phosphotransferase) domain 1"/>
    <property type="match status" value="1"/>
</dbReference>
<reference evidence="3" key="1">
    <citation type="journal article" date="2006" name="PLoS Biol.">
        <title>Macronuclear genome sequence of the ciliate Tetrahymena thermophila, a model eukaryote.</title>
        <authorList>
            <person name="Eisen J.A."/>
            <person name="Coyne R.S."/>
            <person name="Wu M."/>
            <person name="Wu D."/>
            <person name="Thiagarajan M."/>
            <person name="Wortman J.R."/>
            <person name="Badger J.H."/>
            <person name="Ren Q."/>
            <person name="Amedeo P."/>
            <person name="Jones K.M."/>
            <person name="Tallon L.J."/>
            <person name="Delcher A.L."/>
            <person name="Salzberg S.L."/>
            <person name="Silva J.C."/>
            <person name="Haas B.J."/>
            <person name="Majoros W.H."/>
            <person name="Farzad M."/>
            <person name="Carlton J.M."/>
            <person name="Smith R.K. Jr."/>
            <person name="Garg J."/>
            <person name="Pearlman R.E."/>
            <person name="Karrer K.M."/>
            <person name="Sun L."/>
            <person name="Manning G."/>
            <person name="Elde N.C."/>
            <person name="Turkewitz A.P."/>
            <person name="Asai D.J."/>
            <person name="Wilkes D.E."/>
            <person name="Wang Y."/>
            <person name="Cai H."/>
            <person name="Collins K."/>
            <person name="Stewart B.A."/>
            <person name="Lee S.R."/>
            <person name="Wilamowska K."/>
            <person name="Weinberg Z."/>
            <person name="Ruzzo W.L."/>
            <person name="Wloga D."/>
            <person name="Gaertig J."/>
            <person name="Frankel J."/>
            <person name="Tsao C.-C."/>
            <person name="Gorovsky M.A."/>
            <person name="Keeling P.J."/>
            <person name="Waller R.F."/>
            <person name="Patron N.J."/>
            <person name="Cherry J.M."/>
            <person name="Stover N.A."/>
            <person name="Krieger C.J."/>
            <person name="del Toro C."/>
            <person name="Ryder H.F."/>
            <person name="Williamson S.C."/>
            <person name="Barbeau R.A."/>
            <person name="Hamilton E.P."/>
            <person name="Orias E."/>
        </authorList>
    </citation>
    <scope>NUCLEOTIDE SEQUENCE [LARGE SCALE GENOMIC DNA]</scope>
    <source>
        <strain evidence="3">SB210</strain>
    </source>
</reference>
<evidence type="ECO:0000259" key="1">
    <source>
        <dbReference type="PROSITE" id="PS50011"/>
    </source>
</evidence>